<dbReference type="InterPro" id="IPR048101">
    <property type="entry name" value="MobP2"/>
</dbReference>
<dbReference type="Pfam" id="PF18555">
    <property type="entry name" value="MobL"/>
    <property type="match status" value="1"/>
</dbReference>
<dbReference type="NCBIfam" id="NF041498">
    <property type="entry name" value="MobP2"/>
    <property type="match status" value="1"/>
</dbReference>
<sequence length="784" mass="91644">MSEITSPNITFMLQYTEANAQYVDYTNRDEAVELENDLSLENHKQVIEDLTEEQIKEIKKAVPEQNLNFKEYIDYMNRSYATEQQNQEWTAVFNQDANYLQTKRVDQLKINLEEAYQNGSLLWQGVISFDNEFLAQEGLYDKATGHVDQQAIKNVIREAMPKVIQKEGLSDSAFWWGNIHLNTDNIHVHIGLSEINSNREKIFYRPRGRMEYRGNFSQKTIKQLKSDVFHGLINEQTRNMIVRKEQVLANLKSDLLTNVFKNNQVTLSAEKNFLEQAYNHLPFEKQWRYASNAKDFAVSKFFINKYLDSYFENEGKEDYQKFLTETREFLEMYEGVYSAEKNQTYEKLRYVNGKAVRSQGQSKGYEIEKLIHRREHELRERLGNQILQKFKQEVPRIANVEPKNNIEDFSKGNQERIRQQCPDATFVHLADVWEKMGYIVPEEAMPIIILKPEVNGNKAGKPTFVPTKAYDISQVQEDVLNKRMNLKQLSLLSSDELKELVDAAKNKANRTEKERQELGTFRYALKLSLLKEQQATLLIQKRLLEQMNPLKNDQAFVTFKKIEIEERLKHIEFQLTPNFKLKKGELAEKEKLSQKFEDSVQFSISKASAEKIQVPIKRLNAEIRAVSHLEDKSILSLLKGQEMTKEGYIDELKTHVTIFQVKHSIYNNNQIIAETKDDSQIKNLKKENAIHFSELKKLYRKLLPESESEKQSKIAQAVSKSMQEKQQIRQLSLQQSQAPLKISKDFMRGLTLALKNAEKGNMRAFMEKVRADERAEREEQAQQI</sequence>
<protein>
    <submittedName>
        <fullName evidence="1">Uncharacterized protein</fullName>
    </submittedName>
</protein>
<evidence type="ECO:0000313" key="1">
    <source>
        <dbReference type="EMBL" id="PRT71325.1"/>
    </source>
</evidence>
<proteinExistence type="predicted"/>
<evidence type="ECO:0000313" key="2">
    <source>
        <dbReference type="Proteomes" id="UP000238573"/>
    </source>
</evidence>
<dbReference type="RefSeq" id="WP_106384120.1">
    <property type="nucleotide sequence ID" value="NZ_PVSZ01000008.1"/>
</dbReference>
<reference evidence="1 2" key="1">
    <citation type="journal article" date="1993" name="J. Dent. Res.">
        <title>The isolation and characterization of milleri group streptococci from dental periapical abscesses.</title>
        <authorList>
            <person name="Fisher L.E."/>
            <person name="Russell R.R."/>
        </authorList>
    </citation>
    <scope>NUCLEOTIDE SEQUENCE [LARGE SCALE GENOMIC DNA]</scope>
    <source>
        <strain evidence="1 2">OUP21</strain>
    </source>
</reference>
<dbReference type="InterPro" id="IPR041073">
    <property type="entry name" value="MobL"/>
</dbReference>
<comment type="caution">
    <text evidence="1">The sequence shown here is derived from an EMBL/GenBank/DDBJ whole genome shotgun (WGS) entry which is preliminary data.</text>
</comment>
<dbReference type="AlphaFoldDB" id="A0A2T0G5K4"/>
<name>A0A2T0G5K4_STRAP</name>
<dbReference type="Proteomes" id="UP000238573">
    <property type="component" value="Unassembled WGS sequence"/>
</dbReference>
<gene>
    <name evidence="1" type="ORF">C6A27_03675</name>
</gene>
<accession>A0A2T0G5K4</accession>
<organism evidence="1 2">
    <name type="scientific">Streptococcus anginosus</name>
    <dbReference type="NCBI Taxonomy" id="1328"/>
    <lineage>
        <taxon>Bacteria</taxon>
        <taxon>Bacillati</taxon>
        <taxon>Bacillota</taxon>
        <taxon>Bacilli</taxon>
        <taxon>Lactobacillales</taxon>
        <taxon>Streptococcaceae</taxon>
        <taxon>Streptococcus</taxon>
        <taxon>Streptococcus anginosus group</taxon>
    </lineage>
</organism>
<dbReference type="EMBL" id="PVSZ01000008">
    <property type="protein sequence ID" value="PRT71325.1"/>
    <property type="molecule type" value="Genomic_DNA"/>
</dbReference>